<protein>
    <submittedName>
        <fullName evidence="1">Pre-mRNA cleavage complex 2 protein Pcf11</fullName>
    </submittedName>
</protein>
<name>A0A131YBQ0_RHIAP</name>
<dbReference type="AlphaFoldDB" id="A0A131YBQ0"/>
<reference evidence="1" key="1">
    <citation type="journal article" date="2016" name="Ticks Tick Borne Dis.">
        <title>De novo assembly and annotation of the salivary gland transcriptome of Rhipicephalus appendiculatus male and female ticks during blood feeding.</title>
        <authorList>
            <person name="de Castro M.H."/>
            <person name="de Klerk D."/>
            <person name="Pienaar R."/>
            <person name="Latif A.A."/>
            <person name="Rees D.J."/>
            <person name="Mans B.J."/>
        </authorList>
    </citation>
    <scope>NUCLEOTIDE SEQUENCE</scope>
    <source>
        <tissue evidence="1">Salivary glands</tissue>
    </source>
</reference>
<sequence>MRVAHRGIVHNRQGVVGGSHGLSSRPKVVFSKTKRAVAGLGMAVRLKNGQLSIVTGSNSRPSVSHSRIQTFVHLGLQGPQGPQGLENGTTTLALEKFGQASCSHSSRHAGHLLLPGIQGFLRWARLDLVDPHHPLRPFWRHQA</sequence>
<organism evidence="1">
    <name type="scientific">Rhipicephalus appendiculatus</name>
    <name type="common">Brown ear tick</name>
    <dbReference type="NCBI Taxonomy" id="34631"/>
    <lineage>
        <taxon>Eukaryota</taxon>
        <taxon>Metazoa</taxon>
        <taxon>Ecdysozoa</taxon>
        <taxon>Arthropoda</taxon>
        <taxon>Chelicerata</taxon>
        <taxon>Arachnida</taxon>
        <taxon>Acari</taxon>
        <taxon>Parasitiformes</taxon>
        <taxon>Ixodida</taxon>
        <taxon>Ixodoidea</taxon>
        <taxon>Ixodidae</taxon>
        <taxon>Rhipicephalinae</taxon>
        <taxon>Rhipicephalus</taxon>
        <taxon>Rhipicephalus</taxon>
    </lineage>
</organism>
<evidence type="ECO:0000313" key="1">
    <source>
        <dbReference type="EMBL" id="JAP76729.1"/>
    </source>
</evidence>
<dbReference type="EMBL" id="GEDV01011828">
    <property type="protein sequence ID" value="JAP76729.1"/>
    <property type="molecule type" value="Transcribed_RNA"/>
</dbReference>
<accession>A0A131YBQ0</accession>
<proteinExistence type="predicted"/>